<accession>A0ABQ6HRD5</accession>
<dbReference type="Gene3D" id="3.90.79.10">
    <property type="entry name" value="Nucleoside Triphosphate Pyrophosphohydrolase"/>
    <property type="match status" value="1"/>
</dbReference>
<dbReference type="EMBL" id="BSUJ01000001">
    <property type="protein sequence ID" value="GMA20722.1"/>
    <property type="molecule type" value="Genomic_DNA"/>
</dbReference>
<dbReference type="InterPro" id="IPR015797">
    <property type="entry name" value="NUDIX_hydrolase-like_dom_sf"/>
</dbReference>
<feature type="domain" description="Nudix hydrolase" evidence="3">
    <location>
        <begin position="119"/>
        <end position="255"/>
    </location>
</feature>
<keyword evidence="5" id="KW-1185">Reference proteome</keyword>
<dbReference type="InterPro" id="IPR025109">
    <property type="entry name" value="DUF4031"/>
</dbReference>
<keyword evidence="2" id="KW-0378">Hydrolase</keyword>
<evidence type="ECO:0000313" key="5">
    <source>
        <dbReference type="Proteomes" id="UP001157109"/>
    </source>
</evidence>
<dbReference type="InterPro" id="IPR000086">
    <property type="entry name" value="NUDIX_hydrolase_dom"/>
</dbReference>
<organism evidence="4 5">
    <name type="scientific">Arsenicicoccus piscis</name>
    <dbReference type="NCBI Taxonomy" id="673954"/>
    <lineage>
        <taxon>Bacteria</taxon>
        <taxon>Bacillati</taxon>
        <taxon>Actinomycetota</taxon>
        <taxon>Actinomycetes</taxon>
        <taxon>Micrococcales</taxon>
        <taxon>Intrasporangiaceae</taxon>
        <taxon>Arsenicicoccus</taxon>
    </lineage>
</organism>
<evidence type="ECO:0000256" key="2">
    <source>
        <dbReference type="ARBA" id="ARBA00022801"/>
    </source>
</evidence>
<dbReference type="PANTHER" id="PTHR43046:SF14">
    <property type="entry name" value="MUTT_NUDIX FAMILY PROTEIN"/>
    <property type="match status" value="1"/>
</dbReference>
<dbReference type="PROSITE" id="PS00893">
    <property type="entry name" value="NUDIX_BOX"/>
    <property type="match status" value="1"/>
</dbReference>
<dbReference type="SUPFAM" id="SSF55811">
    <property type="entry name" value="Nudix"/>
    <property type="match status" value="1"/>
</dbReference>
<evidence type="ECO:0000313" key="4">
    <source>
        <dbReference type="EMBL" id="GMA20722.1"/>
    </source>
</evidence>
<dbReference type="RefSeq" id="WP_241444006.1">
    <property type="nucleotide sequence ID" value="NZ_BSUJ01000001.1"/>
</dbReference>
<evidence type="ECO:0000256" key="1">
    <source>
        <dbReference type="ARBA" id="ARBA00001946"/>
    </source>
</evidence>
<name>A0ABQ6HRD5_9MICO</name>
<dbReference type="InterPro" id="IPR020084">
    <property type="entry name" value="NUDIX_hydrolase_CS"/>
</dbReference>
<sequence>MALWVDRPIWPAHGTVFAHLVSDTSLAELHAFAQVVGLHPRSYDGDHYDVPHRRWDEVVAAGALVVDGREITRMLVRTGLRFRKRKGERPLAALPDALSFLDVPHRLDIVASQLTPPDRTTVGAATFVFDRGDRVLLVHNVRRDTWEAPGGMRELPEPISHTALRELREETGLVLEPGRLRPVGYERLTLRTPSSQQRWPHVDNHIAVYAAHLPQREPVVAPVLQDVSGAQWVPVAVARERSGALPWWPLLEHYVSSDAFAPGRG</sequence>
<dbReference type="CDD" id="cd02883">
    <property type="entry name" value="NUDIX_Hydrolase"/>
    <property type="match status" value="1"/>
</dbReference>
<protein>
    <recommendedName>
        <fullName evidence="3">Nudix hydrolase domain-containing protein</fullName>
    </recommendedName>
</protein>
<comment type="cofactor">
    <cofactor evidence="1">
        <name>Mg(2+)</name>
        <dbReference type="ChEBI" id="CHEBI:18420"/>
    </cofactor>
</comment>
<dbReference type="Proteomes" id="UP001157109">
    <property type="component" value="Unassembled WGS sequence"/>
</dbReference>
<dbReference type="PROSITE" id="PS51462">
    <property type="entry name" value="NUDIX"/>
    <property type="match status" value="1"/>
</dbReference>
<dbReference type="Pfam" id="PF13223">
    <property type="entry name" value="DUF4031"/>
    <property type="match status" value="1"/>
</dbReference>
<comment type="caution">
    <text evidence="4">The sequence shown here is derived from an EMBL/GenBank/DDBJ whole genome shotgun (WGS) entry which is preliminary data.</text>
</comment>
<dbReference type="Pfam" id="PF00293">
    <property type="entry name" value="NUDIX"/>
    <property type="match status" value="1"/>
</dbReference>
<proteinExistence type="predicted"/>
<dbReference type="PANTHER" id="PTHR43046">
    <property type="entry name" value="GDP-MANNOSE MANNOSYL HYDROLASE"/>
    <property type="match status" value="1"/>
</dbReference>
<evidence type="ECO:0000259" key="3">
    <source>
        <dbReference type="PROSITE" id="PS51462"/>
    </source>
</evidence>
<reference evidence="5" key="1">
    <citation type="journal article" date="2019" name="Int. J. Syst. Evol. Microbiol.">
        <title>The Global Catalogue of Microorganisms (GCM) 10K type strain sequencing project: providing services to taxonomists for standard genome sequencing and annotation.</title>
        <authorList>
            <consortium name="The Broad Institute Genomics Platform"/>
            <consortium name="The Broad Institute Genome Sequencing Center for Infectious Disease"/>
            <person name="Wu L."/>
            <person name="Ma J."/>
        </authorList>
    </citation>
    <scope>NUCLEOTIDE SEQUENCE [LARGE SCALE GENOMIC DNA]</scope>
    <source>
        <strain evidence="5">NBRC 105830</strain>
    </source>
</reference>
<gene>
    <name evidence="4" type="ORF">GCM10025862_27430</name>
</gene>